<evidence type="ECO:0000313" key="2">
    <source>
        <dbReference type="EMBL" id="PNX79566.1"/>
    </source>
</evidence>
<accession>A0A2K3LM05</accession>
<organism evidence="2 3">
    <name type="scientific">Trifolium pratense</name>
    <name type="common">Red clover</name>
    <dbReference type="NCBI Taxonomy" id="57577"/>
    <lineage>
        <taxon>Eukaryota</taxon>
        <taxon>Viridiplantae</taxon>
        <taxon>Streptophyta</taxon>
        <taxon>Embryophyta</taxon>
        <taxon>Tracheophyta</taxon>
        <taxon>Spermatophyta</taxon>
        <taxon>Magnoliopsida</taxon>
        <taxon>eudicotyledons</taxon>
        <taxon>Gunneridae</taxon>
        <taxon>Pentapetalae</taxon>
        <taxon>rosids</taxon>
        <taxon>fabids</taxon>
        <taxon>Fabales</taxon>
        <taxon>Fabaceae</taxon>
        <taxon>Papilionoideae</taxon>
        <taxon>50 kb inversion clade</taxon>
        <taxon>NPAAA clade</taxon>
        <taxon>Hologalegina</taxon>
        <taxon>IRL clade</taxon>
        <taxon>Trifolieae</taxon>
        <taxon>Trifolium</taxon>
    </lineage>
</organism>
<dbReference type="Proteomes" id="UP000236291">
    <property type="component" value="Unassembled WGS sequence"/>
</dbReference>
<dbReference type="InterPro" id="IPR026960">
    <property type="entry name" value="RVT-Znf"/>
</dbReference>
<proteinExistence type="predicted"/>
<protein>
    <recommendedName>
        <fullName evidence="1">Reverse transcriptase zinc-binding domain-containing protein</fullName>
    </recommendedName>
</protein>
<gene>
    <name evidence="2" type="ORF">L195_g035552</name>
</gene>
<reference evidence="2 3" key="2">
    <citation type="journal article" date="2017" name="Front. Plant Sci.">
        <title>Gene Classification and Mining of Molecular Markers Useful in Red Clover (Trifolium pratense) Breeding.</title>
        <authorList>
            <person name="Istvanek J."/>
            <person name="Dluhosova J."/>
            <person name="Dluhos P."/>
            <person name="Patkova L."/>
            <person name="Nedelnik J."/>
            <person name="Repkova J."/>
        </authorList>
    </citation>
    <scope>NUCLEOTIDE SEQUENCE [LARGE SCALE GENOMIC DNA]</scope>
    <source>
        <strain evidence="3">cv. Tatra</strain>
        <tissue evidence="2">Young leaves</tissue>
    </source>
</reference>
<reference evidence="2 3" key="1">
    <citation type="journal article" date="2014" name="Am. J. Bot.">
        <title>Genome assembly and annotation for red clover (Trifolium pratense; Fabaceae).</title>
        <authorList>
            <person name="Istvanek J."/>
            <person name="Jaros M."/>
            <person name="Krenek A."/>
            <person name="Repkova J."/>
        </authorList>
    </citation>
    <scope>NUCLEOTIDE SEQUENCE [LARGE SCALE GENOMIC DNA]</scope>
    <source>
        <strain evidence="3">cv. Tatra</strain>
        <tissue evidence="2">Young leaves</tissue>
    </source>
</reference>
<feature type="domain" description="Reverse transcriptase zinc-binding" evidence="1">
    <location>
        <begin position="4"/>
        <end position="85"/>
    </location>
</feature>
<dbReference type="AlphaFoldDB" id="A0A2K3LM05"/>
<evidence type="ECO:0000259" key="1">
    <source>
        <dbReference type="Pfam" id="PF13966"/>
    </source>
</evidence>
<sequence>RSVFSVKLAYLVLDKRARPQTTLKGDNMEYLGRIWVSWATMKVAVFSWQLLRDRIPTRRRVLVGTSETSCVFFGVVEESFDDLLFPIRGYLRFGIIFLRIEFVSPNSVVQVIESFFGMGSAVGGARSSTTEILVDRVKLSS</sequence>
<evidence type="ECO:0000313" key="3">
    <source>
        <dbReference type="Proteomes" id="UP000236291"/>
    </source>
</evidence>
<dbReference type="EMBL" id="ASHM01036211">
    <property type="protein sequence ID" value="PNX79566.1"/>
    <property type="molecule type" value="Genomic_DNA"/>
</dbReference>
<comment type="caution">
    <text evidence="2">The sequence shown here is derived from an EMBL/GenBank/DDBJ whole genome shotgun (WGS) entry which is preliminary data.</text>
</comment>
<dbReference type="Pfam" id="PF13966">
    <property type="entry name" value="zf-RVT"/>
    <property type="match status" value="1"/>
</dbReference>
<name>A0A2K3LM05_TRIPR</name>
<feature type="non-terminal residue" evidence="2">
    <location>
        <position position="1"/>
    </location>
</feature>